<evidence type="ECO:0000259" key="3">
    <source>
        <dbReference type="Pfam" id="PF25757"/>
    </source>
</evidence>
<reference evidence="4" key="1">
    <citation type="submission" date="2021-01" db="EMBL/GenBank/DDBJ databases">
        <authorList>
            <consortium name="Genoscope - CEA"/>
            <person name="William W."/>
        </authorList>
    </citation>
    <scope>NUCLEOTIDE SEQUENCE</scope>
</reference>
<dbReference type="InterPro" id="IPR021133">
    <property type="entry name" value="HEAT_type_2"/>
</dbReference>
<dbReference type="Proteomes" id="UP000683925">
    <property type="component" value="Unassembled WGS sequence"/>
</dbReference>
<dbReference type="OrthoDB" id="340346at2759"/>
<proteinExistence type="predicted"/>
<evidence type="ECO:0000313" key="4">
    <source>
        <dbReference type="EMBL" id="CAD8185440.1"/>
    </source>
</evidence>
<dbReference type="PANTHER" id="PTHR10648">
    <property type="entry name" value="SERINE/THREONINE-PROTEIN PHOSPHATASE PP2A 65 KDA REGULATORY SUBUNIT"/>
    <property type="match status" value="1"/>
</dbReference>
<evidence type="ECO:0000256" key="2">
    <source>
        <dbReference type="PROSITE-ProRule" id="PRU00103"/>
    </source>
</evidence>
<feature type="repeat" description="HEAT" evidence="2">
    <location>
        <begin position="275"/>
        <end position="311"/>
    </location>
</feature>
<organism evidence="4 5">
    <name type="scientific">Paramecium octaurelia</name>
    <dbReference type="NCBI Taxonomy" id="43137"/>
    <lineage>
        <taxon>Eukaryota</taxon>
        <taxon>Sar</taxon>
        <taxon>Alveolata</taxon>
        <taxon>Ciliophora</taxon>
        <taxon>Intramacronucleata</taxon>
        <taxon>Oligohymenophorea</taxon>
        <taxon>Peniculida</taxon>
        <taxon>Parameciidae</taxon>
        <taxon>Paramecium</taxon>
    </lineage>
</organism>
<dbReference type="GO" id="GO:0019888">
    <property type="term" value="F:protein phosphatase regulator activity"/>
    <property type="evidence" value="ECO:0007669"/>
    <property type="project" value="TreeGrafter"/>
</dbReference>
<feature type="repeat" description="HEAT" evidence="2">
    <location>
        <begin position="236"/>
        <end position="272"/>
    </location>
</feature>
<feature type="repeat" description="HEAT" evidence="2">
    <location>
        <begin position="197"/>
        <end position="235"/>
    </location>
</feature>
<feature type="repeat" description="HEAT" evidence="2">
    <location>
        <begin position="352"/>
        <end position="390"/>
    </location>
</feature>
<dbReference type="FunFam" id="1.25.10.10:FF:000318">
    <property type="entry name" value="Serine/threonine-protein phosphatase 2A regulatory subunit A gamma isoform"/>
    <property type="match status" value="1"/>
</dbReference>
<dbReference type="GO" id="GO:0000159">
    <property type="term" value="C:protein phosphatase type 2A complex"/>
    <property type="evidence" value="ECO:0007669"/>
    <property type="project" value="TreeGrafter"/>
</dbReference>
<name>A0A8S1W851_PAROT</name>
<evidence type="ECO:0000313" key="5">
    <source>
        <dbReference type="Proteomes" id="UP000683925"/>
    </source>
</evidence>
<dbReference type="Pfam" id="PF25757">
    <property type="entry name" value="TPR_DNAAF5"/>
    <property type="match status" value="1"/>
</dbReference>
<sequence>MSENPFEVFKEDMENEEVYLRVNAMHRVGIICTLIGVDQIKSQLLPYLDSLLNKDDDEVLFAMAEELGNIAEIIPNYSSCLLNLLEKLATFDETVVREQAVKSISVVCQFLSDLEIVNVIVPMWLRLAQNDTIFTCRISAVNLMSPIYARAGTQQENMRLQFAELCKEEAIMVRRAVANKIGEIAQAMEKSHVVGDLVPAVKNLCYDEQDSVRLLCAQSLMSISLILNLTEIKAYILPLIILQAEDKSWKVRMALAQIFTDLAIAVGKDITDFQLIPIFSNLLKDTQCDVRVVAVKSLLRFIKFISPERLSLIVPNLQILSEDSFCQVKQNVCEVIGQIANLLPKEYCQNKLQQCLFELMSDENTEVRRNAIKSAGIFVIAIGFEELNQFIPHLKKSMIDPKWRVRKETIKTIIQLALSVKHLDTFTQQLEQAFLLFLRDRAAEVRSIGLSYLSELIAVYKQEWALGNFLQKCVEILEKDNGCFFRINALYAIQQISFAVESHQVEQRLWPIVQKYLKDPIPNIRFVSLKVAKSLMKKIENQDVLIQIKQSLNEMLDDPDRDVKFYVQEALQY</sequence>
<gene>
    <name evidence="4" type="ORF">POCTA_138.1.T0850175</name>
</gene>
<protein>
    <recommendedName>
        <fullName evidence="3">Dynein axonemal assembly factor 5 TPR repeats domain-containing protein</fullName>
    </recommendedName>
</protein>
<dbReference type="EMBL" id="CAJJDP010000084">
    <property type="protein sequence ID" value="CAD8185440.1"/>
    <property type="molecule type" value="Genomic_DNA"/>
</dbReference>
<evidence type="ECO:0000256" key="1">
    <source>
        <dbReference type="ARBA" id="ARBA00022737"/>
    </source>
</evidence>
<dbReference type="PANTHER" id="PTHR10648:SF4">
    <property type="entry name" value="PROTEIN PHOSPHATASE 2 (FORMERLY 2A), REGULATORY SUBUNIT A, BETA ISOFORM-RELATED"/>
    <property type="match status" value="1"/>
</dbReference>
<dbReference type="GO" id="GO:0005634">
    <property type="term" value="C:nucleus"/>
    <property type="evidence" value="ECO:0007669"/>
    <property type="project" value="TreeGrafter"/>
</dbReference>
<dbReference type="AlphaFoldDB" id="A0A8S1W851"/>
<dbReference type="InterPro" id="IPR051023">
    <property type="entry name" value="PP2A_Regulatory_Subunit_A"/>
</dbReference>
<dbReference type="InterPro" id="IPR057978">
    <property type="entry name" value="TPR_DAAF5"/>
</dbReference>
<comment type="caution">
    <text evidence="4">The sequence shown here is derived from an EMBL/GenBank/DDBJ whole genome shotgun (WGS) entry which is preliminary data.</text>
</comment>
<feature type="domain" description="Dynein axonemal assembly factor 5 TPR repeats" evidence="3">
    <location>
        <begin position="314"/>
        <end position="463"/>
    </location>
</feature>
<dbReference type="GO" id="GO:0005829">
    <property type="term" value="C:cytosol"/>
    <property type="evidence" value="ECO:0007669"/>
    <property type="project" value="TreeGrafter"/>
</dbReference>
<dbReference type="PROSITE" id="PS50077">
    <property type="entry name" value="HEAT_REPEAT"/>
    <property type="match status" value="5"/>
</dbReference>
<feature type="repeat" description="HEAT" evidence="2">
    <location>
        <begin position="44"/>
        <end position="79"/>
    </location>
</feature>
<dbReference type="OMA" id="CFFRINA"/>
<accession>A0A8S1W851</accession>
<keyword evidence="1" id="KW-0677">Repeat</keyword>
<keyword evidence="5" id="KW-1185">Reference proteome</keyword>